<feature type="domain" description="Exonuclease VII large subunit C-terminal" evidence="7">
    <location>
        <begin position="126"/>
        <end position="440"/>
    </location>
</feature>
<evidence type="ECO:0000256" key="3">
    <source>
        <dbReference type="ARBA" id="ARBA00022801"/>
    </source>
</evidence>
<comment type="subunit">
    <text evidence="5">Heterooligomer composed of large and small subunits.</text>
</comment>
<comment type="function">
    <text evidence="5">Bidirectionally degrades single-stranded DNA into large acid-insoluble oligonucleotides, which are then degraded further into small acid-soluble oligonucleotides.</text>
</comment>
<dbReference type="InterPro" id="IPR020579">
    <property type="entry name" value="Exonuc_VII_lsu_C"/>
</dbReference>
<dbReference type="GO" id="GO:0008855">
    <property type="term" value="F:exodeoxyribonuclease VII activity"/>
    <property type="evidence" value="ECO:0007669"/>
    <property type="project" value="UniProtKB-UniRule"/>
</dbReference>
<gene>
    <name evidence="5 9" type="primary">xseA</name>
    <name evidence="9" type="ORF">ENS41_02720</name>
</gene>
<dbReference type="GO" id="GO:0009318">
    <property type="term" value="C:exodeoxyribonuclease VII complex"/>
    <property type="evidence" value="ECO:0007669"/>
    <property type="project" value="UniProtKB-UniRule"/>
</dbReference>
<evidence type="ECO:0000256" key="2">
    <source>
        <dbReference type="ARBA" id="ARBA00022722"/>
    </source>
</evidence>
<evidence type="ECO:0000313" key="9">
    <source>
        <dbReference type="EMBL" id="HGK27851.1"/>
    </source>
</evidence>
<accession>A0A7C4CAG8</accession>
<evidence type="ECO:0000259" key="7">
    <source>
        <dbReference type="Pfam" id="PF02601"/>
    </source>
</evidence>
<feature type="domain" description="OB-fold nucleic acid binding" evidence="8">
    <location>
        <begin position="10"/>
        <end position="102"/>
    </location>
</feature>
<reference evidence="9" key="1">
    <citation type="journal article" date="2020" name="mSystems">
        <title>Genome- and Community-Level Interaction Insights into Carbon Utilization and Element Cycling Functions of Hydrothermarchaeota in Hydrothermal Sediment.</title>
        <authorList>
            <person name="Zhou Z."/>
            <person name="Liu Y."/>
            <person name="Xu W."/>
            <person name="Pan J."/>
            <person name="Luo Z.H."/>
            <person name="Li M."/>
        </authorList>
    </citation>
    <scope>NUCLEOTIDE SEQUENCE [LARGE SCALE GENOMIC DNA]</scope>
    <source>
        <strain evidence="9">SpSt-488</strain>
    </source>
</reference>
<comment type="similarity">
    <text evidence="5 6">Belongs to the XseA family.</text>
</comment>
<keyword evidence="1 5" id="KW-0963">Cytoplasm</keyword>
<keyword evidence="2 5" id="KW-0540">Nuclease</keyword>
<sequence length="451" mass="49379">MAERQSRKVLSVSDVNRLVAGMLGEFFSDVWVEGEVSNFKAYPSGHFYFALKDMDAQLPAVCFRSAAAKLRFRPEDGMQVVVHGRLDLYQVSGKFQIVVDWMEPKGAGALQKAFEQLKKKLAAEGLFAEERKRPLPRLVRVLGIVTSPAGAAIHDMLTTLGRHRAPIEVVLYPAQVQGEGAAEQIAEGLRVLNGRGGVDAIIVGRGGGSIEDLWPFNEEVVARAIAASPVPVISAVGHEVDFTISDFVADVRAATPTAAAELVAGPWEEVRRGIVEAFGVIVESIEQLLADGEQRLETLVKDRAFEVVRSRLIELRQRVERQTVVGERAVRQKVRMALARWNELGRRLTVQHPGERLARQRARLQVQLAALERRMTMSLVRSATRLARSAGRLDGLSPLASLGRGYSICQKPDGAVVTSVGQVEPGDRIGVRVSDGRLECDVMGKQEESGK</sequence>
<evidence type="ECO:0000256" key="1">
    <source>
        <dbReference type="ARBA" id="ARBA00022490"/>
    </source>
</evidence>
<dbReference type="InterPro" id="IPR003753">
    <property type="entry name" value="Exonuc_VII_L"/>
</dbReference>
<comment type="catalytic activity">
    <reaction evidence="5 6">
        <text>Exonucleolytic cleavage in either 5'- to 3'- or 3'- to 5'-direction to yield nucleoside 5'-phosphates.</text>
        <dbReference type="EC" id="3.1.11.6"/>
    </reaction>
</comment>
<comment type="caution">
    <text evidence="9">The sequence shown here is derived from an EMBL/GenBank/DDBJ whole genome shotgun (WGS) entry which is preliminary data.</text>
</comment>
<dbReference type="PANTHER" id="PTHR30008:SF0">
    <property type="entry name" value="EXODEOXYRIBONUCLEASE 7 LARGE SUBUNIT"/>
    <property type="match status" value="1"/>
</dbReference>
<evidence type="ECO:0000259" key="8">
    <source>
        <dbReference type="Pfam" id="PF13742"/>
    </source>
</evidence>
<dbReference type="GO" id="GO:0005737">
    <property type="term" value="C:cytoplasm"/>
    <property type="evidence" value="ECO:0007669"/>
    <property type="project" value="UniProtKB-SubCell"/>
</dbReference>
<proteinExistence type="inferred from homology"/>
<name>A0A7C4CAG8_UNCW3</name>
<comment type="subcellular location">
    <subcellularLocation>
        <location evidence="5 6">Cytoplasm</location>
    </subcellularLocation>
</comment>
<organism evidence="9">
    <name type="scientific">candidate division WOR-3 bacterium</name>
    <dbReference type="NCBI Taxonomy" id="2052148"/>
    <lineage>
        <taxon>Bacteria</taxon>
        <taxon>Bacteria division WOR-3</taxon>
    </lineage>
</organism>
<dbReference type="InterPro" id="IPR025824">
    <property type="entry name" value="OB-fold_nuc-bd_dom"/>
</dbReference>
<dbReference type="HAMAP" id="MF_00378">
    <property type="entry name" value="Exonuc_7_L"/>
    <property type="match status" value="1"/>
</dbReference>
<protein>
    <recommendedName>
        <fullName evidence="5">Exodeoxyribonuclease 7 large subunit</fullName>
        <ecNumber evidence="5">3.1.11.6</ecNumber>
    </recommendedName>
    <alternativeName>
        <fullName evidence="5">Exodeoxyribonuclease VII large subunit</fullName>
        <shortName evidence="5">Exonuclease VII large subunit</shortName>
    </alternativeName>
</protein>
<dbReference type="AlphaFoldDB" id="A0A7C4CAG8"/>
<dbReference type="Pfam" id="PF02601">
    <property type="entry name" value="Exonuc_VII_L"/>
    <property type="match status" value="1"/>
</dbReference>
<dbReference type="EC" id="3.1.11.6" evidence="5"/>
<dbReference type="Pfam" id="PF13742">
    <property type="entry name" value="tRNA_anti_2"/>
    <property type="match status" value="1"/>
</dbReference>
<dbReference type="GO" id="GO:0003676">
    <property type="term" value="F:nucleic acid binding"/>
    <property type="evidence" value="ECO:0007669"/>
    <property type="project" value="InterPro"/>
</dbReference>
<dbReference type="GO" id="GO:0006308">
    <property type="term" value="P:DNA catabolic process"/>
    <property type="evidence" value="ECO:0007669"/>
    <property type="project" value="UniProtKB-UniRule"/>
</dbReference>
<dbReference type="EMBL" id="DSUT01000048">
    <property type="protein sequence ID" value="HGK27851.1"/>
    <property type="molecule type" value="Genomic_DNA"/>
</dbReference>
<dbReference type="CDD" id="cd04489">
    <property type="entry name" value="ExoVII_LU_OBF"/>
    <property type="match status" value="1"/>
</dbReference>
<dbReference type="PANTHER" id="PTHR30008">
    <property type="entry name" value="EXODEOXYRIBONUCLEASE 7 LARGE SUBUNIT"/>
    <property type="match status" value="1"/>
</dbReference>
<evidence type="ECO:0000256" key="4">
    <source>
        <dbReference type="ARBA" id="ARBA00022839"/>
    </source>
</evidence>
<dbReference type="NCBIfam" id="TIGR00237">
    <property type="entry name" value="xseA"/>
    <property type="match status" value="1"/>
</dbReference>
<keyword evidence="3 5" id="KW-0378">Hydrolase</keyword>
<evidence type="ECO:0000256" key="5">
    <source>
        <dbReference type="HAMAP-Rule" id="MF_00378"/>
    </source>
</evidence>
<evidence type="ECO:0000256" key="6">
    <source>
        <dbReference type="RuleBase" id="RU004355"/>
    </source>
</evidence>
<keyword evidence="4 5" id="KW-0269">Exonuclease</keyword>